<proteinExistence type="predicted"/>
<evidence type="ECO:0000313" key="1">
    <source>
        <dbReference type="EMBL" id="PIC16635.1"/>
    </source>
</evidence>
<organism evidence="1 2">
    <name type="scientific">Caenorhabditis nigoni</name>
    <dbReference type="NCBI Taxonomy" id="1611254"/>
    <lineage>
        <taxon>Eukaryota</taxon>
        <taxon>Metazoa</taxon>
        <taxon>Ecdysozoa</taxon>
        <taxon>Nematoda</taxon>
        <taxon>Chromadorea</taxon>
        <taxon>Rhabditida</taxon>
        <taxon>Rhabditina</taxon>
        <taxon>Rhabditomorpha</taxon>
        <taxon>Rhabditoidea</taxon>
        <taxon>Rhabditidae</taxon>
        <taxon>Peloderinae</taxon>
        <taxon>Caenorhabditis</taxon>
    </lineage>
</organism>
<gene>
    <name evidence="1" type="primary">Cnig_chr_X.g23177</name>
    <name evidence="1" type="ORF">B9Z55_023177</name>
</gene>
<dbReference type="Proteomes" id="UP000230233">
    <property type="component" value="Chromosome X"/>
</dbReference>
<name>A0A2G5SNC9_9PELO</name>
<dbReference type="EMBL" id="PDUG01000006">
    <property type="protein sequence ID" value="PIC16635.1"/>
    <property type="molecule type" value="Genomic_DNA"/>
</dbReference>
<sequence>MRSEPQRAQDWYEFECVYTVATPTTSTQTEPHPADLLFQRDVAMVADGLLVELEKREHEPEPARIVELQTQLTMEQGLRQGQEADLLKQMGGKIK</sequence>
<dbReference type="AlphaFoldDB" id="A0A2G5SNC9"/>
<reference evidence="2" key="1">
    <citation type="submission" date="2017-10" db="EMBL/GenBank/DDBJ databases">
        <title>Rapid genome shrinkage in a self-fertile nematode reveals novel sperm competition proteins.</title>
        <authorList>
            <person name="Yin D."/>
            <person name="Schwarz E.M."/>
            <person name="Thomas C.G."/>
            <person name="Felde R.L."/>
            <person name="Korf I.F."/>
            <person name="Cutter A.D."/>
            <person name="Schartner C.M."/>
            <person name="Ralston E.J."/>
            <person name="Meyer B.J."/>
            <person name="Haag E.S."/>
        </authorList>
    </citation>
    <scope>NUCLEOTIDE SEQUENCE [LARGE SCALE GENOMIC DNA]</scope>
    <source>
        <strain evidence="2">JU1422</strain>
    </source>
</reference>
<comment type="caution">
    <text evidence="1">The sequence shown here is derived from an EMBL/GenBank/DDBJ whole genome shotgun (WGS) entry which is preliminary data.</text>
</comment>
<evidence type="ECO:0000313" key="2">
    <source>
        <dbReference type="Proteomes" id="UP000230233"/>
    </source>
</evidence>
<accession>A0A2G5SNC9</accession>
<protein>
    <submittedName>
        <fullName evidence="1">Uncharacterized protein</fullName>
    </submittedName>
</protein>
<keyword evidence="2" id="KW-1185">Reference proteome</keyword>